<organism evidence="8 9">
    <name type="scientific">Corynebacterium matruchotii</name>
    <dbReference type="NCBI Taxonomy" id="43768"/>
    <lineage>
        <taxon>Bacteria</taxon>
        <taxon>Bacillati</taxon>
        <taxon>Actinomycetota</taxon>
        <taxon>Actinomycetes</taxon>
        <taxon>Mycobacteriales</taxon>
        <taxon>Corynebacteriaceae</taxon>
        <taxon>Corynebacterium</taxon>
    </lineage>
</organism>
<feature type="binding site" evidence="7">
    <location>
        <position position="158"/>
    </location>
    <ligand>
        <name>4-imidazolone-5-propanoate</name>
        <dbReference type="ChEBI" id="CHEBI:77893"/>
    </ligand>
</feature>
<dbReference type="SUPFAM" id="SSF51338">
    <property type="entry name" value="Composite domain of metallo-dependent hydrolases"/>
    <property type="match status" value="1"/>
</dbReference>
<feature type="binding site" evidence="7">
    <location>
        <position position="293"/>
    </location>
    <ligand>
        <name>Zn(2+)</name>
        <dbReference type="ChEBI" id="CHEBI:29105"/>
    </ligand>
</feature>
<dbReference type="AlphaFoldDB" id="A0A6H9XH15"/>
<evidence type="ECO:0000313" key="8">
    <source>
        <dbReference type="EMBL" id="SPW30756.1"/>
    </source>
</evidence>
<gene>
    <name evidence="7 8" type="primary">hutI</name>
    <name evidence="8" type="ORF">NCTC10254_01864</name>
</gene>
<dbReference type="NCBIfam" id="TIGR01224">
    <property type="entry name" value="hutI"/>
    <property type="match status" value="1"/>
</dbReference>
<dbReference type="UniPathway" id="UPA00379">
    <property type="reaction ID" value="UER00551"/>
</dbReference>
<name>A0A6H9XH15_9CORY</name>
<feature type="binding site" evidence="7">
    <location>
        <position position="73"/>
    </location>
    <ligand>
        <name>4-imidazolone-5-propanoate</name>
        <dbReference type="ChEBI" id="CHEBI:77893"/>
    </ligand>
</feature>
<dbReference type="PANTHER" id="PTHR42752">
    <property type="entry name" value="IMIDAZOLONEPROPIONASE"/>
    <property type="match status" value="1"/>
</dbReference>
<reference evidence="8 9" key="1">
    <citation type="submission" date="2018-06" db="EMBL/GenBank/DDBJ databases">
        <authorList>
            <consortium name="Pathogen Informatics"/>
            <person name="Doyle S."/>
        </authorList>
    </citation>
    <scope>NUCLEOTIDE SEQUENCE [LARGE SCALE GENOMIC DNA]</scope>
    <source>
        <strain evidence="8 9">NCTC10254</strain>
    </source>
</reference>
<comment type="caution">
    <text evidence="8">The sequence shown here is derived from an EMBL/GenBank/DDBJ whole genome shotgun (WGS) entry which is preliminary data.</text>
</comment>
<feature type="binding site" evidence="7">
    <location>
        <position position="222"/>
    </location>
    <ligand>
        <name>4-imidazolone-5-propanoate</name>
        <dbReference type="ChEBI" id="CHEBI:77893"/>
    </ligand>
</feature>
<feature type="binding site" evidence="7">
    <location>
        <position position="131"/>
    </location>
    <ligand>
        <name>N-formimidoyl-L-glutamate</name>
        <dbReference type="ChEBI" id="CHEBI:58928"/>
    </ligand>
</feature>
<dbReference type="GO" id="GO:0005506">
    <property type="term" value="F:iron ion binding"/>
    <property type="evidence" value="ECO:0007669"/>
    <property type="project" value="UniProtKB-UniRule"/>
</dbReference>
<comment type="catalytic activity">
    <reaction evidence="7">
        <text>4-imidazolone-5-propanoate + H2O = N-formimidoyl-L-glutamate</text>
        <dbReference type="Rhea" id="RHEA:23660"/>
        <dbReference type="ChEBI" id="CHEBI:15377"/>
        <dbReference type="ChEBI" id="CHEBI:58928"/>
        <dbReference type="ChEBI" id="CHEBI:77893"/>
        <dbReference type="EC" id="3.5.2.7"/>
    </reaction>
</comment>
<feature type="binding site" evidence="7">
    <location>
        <position position="295"/>
    </location>
    <ligand>
        <name>N-formimidoyl-L-glutamate</name>
        <dbReference type="ChEBI" id="CHEBI:58928"/>
    </ligand>
</feature>
<keyword evidence="5 7" id="KW-0862">Zinc</keyword>
<comment type="pathway">
    <text evidence="7">Amino-acid degradation; L-histidine degradation into L-glutamate; N-formimidoyl-L-glutamate from L-histidine: step 3/3.</text>
</comment>
<dbReference type="GO" id="GO:0050480">
    <property type="term" value="F:imidazolonepropionase activity"/>
    <property type="evidence" value="ECO:0007669"/>
    <property type="project" value="UniProtKB-UniRule"/>
</dbReference>
<dbReference type="Proteomes" id="UP000249886">
    <property type="component" value="Unassembled WGS sequence"/>
</dbReference>
<evidence type="ECO:0000313" key="9">
    <source>
        <dbReference type="Proteomes" id="UP000249886"/>
    </source>
</evidence>
<accession>A0A6H9XH15</accession>
<dbReference type="GO" id="GO:0019556">
    <property type="term" value="P:L-histidine catabolic process to glutamate and formamide"/>
    <property type="evidence" value="ECO:0007669"/>
    <property type="project" value="UniProtKB-UniRule"/>
</dbReference>
<dbReference type="EC" id="3.5.2.7" evidence="1 7"/>
<evidence type="ECO:0000256" key="4">
    <source>
        <dbReference type="ARBA" id="ARBA00022808"/>
    </source>
</evidence>
<feature type="binding site" evidence="7">
    <location>
        <position position="131"/>
    </location>
    <ligand>
        <name>4-imidazolone-5-propanoate</name>
        <dbReference type="ChEBI" id="CHEBI:77893"/>
    </ligand>
</feature>
<dbReference type="GO" id="GO:0019557">
    <property type="term" value="P:L-histidine catabolic process to glutamate and formate"/>
    <property type="evidence" value="ECO:0007669"/>
    <property type="project" value="UniProtKB-UniPathway"/>
</dbReference>
<keyword evidence="2 7" id="KW-0479">Metal-binding</keyword>
<dbReference type="GO" id="GO:0008270">
    <property type="term" value="F:zinc ion binding"/>
    <property type="evidence" value="ECO:0007669"/>
    <property type="project" value="UniProtKB-UniRule"/>
</dbReference>
<keyword evidence="7" id="KW-0963">Cytoplasm</keyword>
<dbReference type="SUPFAM" id="SSF51556">
    <property type="entry name" value="Metallo-dependent hydrolases"/>
    <property type="match status" value="1"/>
</dbReference>
<feature type="binding site" evidence="7">
    <location>
        <position position="219"/>
    </location>
    <ligand>
        <name>Zn(2+)</name>
        <dbReference type="ChEBI" id="CHEBI:29105"/>
    </ligand>
</feature>
<dbReference type="RefSeq" id="WP_005526000.1">
    <property type="nucleotide sequence ID" value="NZ_CP050134.2"/>
</dbReference>
<feature type="binding site" evidence="7">
    <location>
        <position position="64"/>
    </location>
    <ligand>
        <name>Zn(2+)</name>
        <dbReference type="ChEBI" id="CHEBI:29105"/>
    </ligand>
</feature>
<keyword evidence="4 7" id="KW-0369">Histidine metabolism</keyword>
<feature type="binding site" evidence="7">
    <location>
        <position position="66"/>
    </location>
    <ligand>
        <name>Fe(3+)</name>
        <dbReference type="ChEBI" id="CHEBI:29034"/>
    </ligand>
</feature>
<feature type="binding site" evidence="7">
    <location>
        <position position="219"/>
    </location>
    <ligand>
        <name>Fe(3+)</name>
        <dbReference type="ChEBI" id="CHEBI:29034"/>
    </ligand>
</feature>
<dbReference type="GeneID" id="84574074"/>
<feature type="binding site" evidence="7">
    <location>
        <position position="293"/>
    </location>
    <ligand>
        <name>Fe(3+)</name>
        <dbReference type="ChEBI" id="CHEBI:29034"/>
    </ligand>
</feature>
<evidence type="ECO:0000256" key="2">
    <source>
        <dbReference type="ARBA" id="ARBA00022723"/>
    </source>
</evidence>
<proteinExistence type="inferred from homology"/>
<dbReference type="Gene3D" id="3.20.20.140">
    <property type="entry name" value="Metal-dependent hydrolases"/>
    <property type="match status" value="1"/>
</dbReference>
<dbReference type="EMBL" id="UARK01000023">
    <property type="protein sequence ID" value="SPW30756.1"/>
    <property type="molecule type" value="Genomic_DNA"/>
</dbReference>
<keyword evidence="3 7" id="KW-0378">Hydrolase</keyword>
<evidence type="ECO:0000256" key="6">
    <source>
        <dbReference type="ARBA" id="ARBA00023004"/>
    </source>
</evidence>
<evidence type="ECO:0000256" key="3">
    <source>
        <dbReference type="ARBA" id="ARBA00022801"/>
    </source>
</evidence>
<comment type="cofactor">
    <cofactor evidence="7">
        <name>Zn(2+)</name>
        <dbReference type="ChEBI" id="CHEBI:29105"/>
    </cofactor>
    <cofactor evidence="7">
        <name>Fe(3+)</name>
        <dbReference type="ChEBI" id="CHEBI:29034"/>
    </cofactor>
    <text evidence="7">Binds 1 zinc or iron ion per subunit.</text>
</comment>
<comment type="function">
    <text evidence="7">Catalyzes the hydrolytic cleavage of the carbon-nitrogen bond in imidazolone-5-propanoate to yield N-formimidoyl-L-glutamate. It is the third step in the universal histidine degradation pathway.</text>
</comment>
<evidence type="ECO:0000256" key="1">
    <source>
        <dbReference type="ARBA" id="ARBA00012864"/>
    </source>
</evidence>
<dbReference type="GO" id="GO:0005737">
    <property type="term" value="C:cytoplasm"/>
    <property type="evidence" value="ECO:0007669"/>
    <property type="project" value="UniProtKB-SubCell"/>
</dbReference>
<comment type="subcellular location">
    <subcellularLocation>
        <location evidence="7">Cytoplasm</location>
    </subcellularLocation>
</comment>
<comment type="similarity">
    <text evidence="7">Belongs to the metallo-dependent hydrolases superfamily. HutI family.</text>
</comment>
<dbReference type="InterPro" id="IPR011059">
    <property type="entry name" value="Metal-dep_hydrolase_composite"/>
</dbReference>
<feature type="binding site" evidence="7">
    <location>
        <position position="298"/>
    </location>
    <ligand>
        <name>4-imidazolone-5-propanoate</name>
        <dbReference type="ChEBI" id="CHEBI:77893"/>
    </ligand>
</feature>
<keyword evidence="6 7" id="KW-0408">Iron</keyword>
<dbReference type="HAMAP" id="MF_00372">
    <property type="entry name" value="HutI"/>
    <property type="match status" value="1"/>
</dbReference>
<evidence type="ECO:0000256" key="5">
    <source>
        <dbReference type="ARBA" id="ARBA00022833"/>
    </source>
</evidence>
<dbReference type="InterPro" id="IPR032466">
    <property type="entry name" value="Metal_Hydrolase"/>
</dbReference>
<protein>
    <recommendedName>
        <fullName evidence="1 7">Imidazolonepropionase</fullName>
        <ecNumber evidence="1 7">3.5.2.7</ecNumber>
    </recommendedName>
    <alternativeName>
        <fullName evidence="7">Imidazolone-5-propionate hydrolase</fullName>
    </alternativeName>
</protein>
<evidence type="ECO:0000256" key="7">
    <source>
        <dbReference type="HAMAP-Rule" id="MF_00372"/>
    </source>
</evidence>
<feature type="binding site" evidence="7">
    <location>
        <position position="66"/>
    </location>
    <ligand>
        <name>Zn(2+)</name>
        <dbReference type="ChEBI" id="CHEBI:29105"/>
    </ligand>
</feature>
<dbReference type="InterPro" id="IPR005920">
    <property type="entry name" value="HutI"/>
</dbReference>
<dbReference type="PANTHER" id="PTHR42752:SF1">
    <property type="entry name" value="IMIDAZOLONEPROPIONASE-RELATED"/>
    <property type="match status" value="1"/>
</dbReference>
<sequence>MTAVLFENISELRTVSALGTLANAAIVADDGRIAWIGPTTQAPAADTRINLGGRAVLPGWVDSHTHMLFDGNRAAEFEARMAGQSYAAGGINVTVTATRAATDTRLEQLLHDRINAARAGGTTTLETKTGYGLDVESERRAARIAATGVDDVTFLGAHVTPVGADPDDYVDLVCGDMLDAVAPYVHWIDVFCEQGAFDESQSRKVLQAGRARGLGLRVHGNQLGAGPGVRLACELGAASVDHVNYLDSEDVERLAVSDTVATVLPACDLSTREPFAPARQLLDAGAHVAIASNLNPGTSYTSSMNFCVATAVLQMRLSLDEAITAATRGGAKALRRHDVGGGVDPQGRPAVGTLAVGARCNLHVLNTNHAIDLAYRPGMPLTWGTFIDAVPVR</sequence>
<dbReference type="Gene3D" id="2.30.40.10">
    <property type="entry name" value="Urease, subunit C, domain 1"/>
    <property type="match status" value="1"/>
</dbReference>
<feature type="binding site" evidence="7">
    <location>
        <position position="64"/>
    </location>
    <ligand>
        <name>Fe(3+)</name>
        <dbReference type="ChEBI" id="CHEBI:29034"/>
    </ligand>
</feature>
<feature type="binding site" evidence="7">
    <location>
        <position position="297"/>
    </location>
    <ligand>
        <name>N-formimidoyl-L-glutamate</name>
        <dbReference type="ChEBI" id="CHEBI:58928"/>
    </ligand>
</feature>